<sequence length="127" mass="13677">DGDPATGWSNAFHKSATALLPAFQGAREADWVSVTWARARTVRSVEVSFRTDATHSLPRTVAVSAWDGERYVPVQGAVVTWATGSDQPTLVTFTRVRTSRLRLDLTSARPGAVDGAQRISRLEAPAG</sequence>
<evidence type="ECO:0000313" key="1">
    <source>
        <dbReference type="EMBL" id="MBO0516872.1"/>
    </source>
</evidence>
<dbReference type="EMBL" id="JAFLRJ010000462">
    <property type="protein sequence ID" value="MBO0516872.1"/>
    <property type="molecule type" value="Genomic_DNA"/>
</dbReference>
<protein>
    <submittedName>
        <fullName evidence="1">Beta-galactosidase</fullName>
    </submittedName>
</protein>
<accession>A0A939JLH7</accession>
<dbReference type="AlphaFoldDB" id="A0A939JLH7"/>
<dbReference type="Proteomes" id="UP000664167">
    <property type="component" value="Unassembled WGS sequence"/>
</dbReference>
<evidence type="ECO:0000313" key="2">
    <source>
        <dbReference type="Proteomes" id="UP000664167"/>
    </source>
</evidence>
<keyword evidence="2" id="KW-1185">Reference proteome</keyword>
<name>A0A939JLH7_9ACTN</name>
<reference evidence="1" key="1">
    <citation type="submission" date="2021-03" db="EMBL/GenBank/DDBJ databases">
        <title>Streptomyces poriferae sp. nov., a novel marine sponge-derived Actinobacteria species with anti-MRSA activity.</title>
        <authorList>
            <person name="Sandoval-Powers M."/>
            <person name="Kralova S."/>
            <person name="Nguyen G.-S."/>
            <person name="Fawwal D."/>
            <person name="Degnes K."/>
            <person name="Klinkenberg G."/>
            <person name="Sletta H."/>
            <person name="Wentzel A."/>
            <person name="Liles M.R."/>
        </authorList>
    </citation>
    <scope>NUCLEOTIDE SEQUENCE</scope>
    <source>
        <strain evidence="1">DSM 41794</strain>
    </source>
</reference>
<feature type="non-terminal residue" evidence="1">
    <location>
        <position position="1"/>
    </location>
</feature>
<proteinExistence type="predicted"/>
<gene>
    <name evidence="1" type="ORF">J0695_34660</name>
</gene>
<comment type="caution">
    <text evidence="1">The sequence shown here is derived from an EMBL/GenBank/DDBJ whole genome shotgun (WGS) entry which is preliminary data.</text>
</comment>
<dbReference type="Gene3D" id="2.60.120.260">
    <property type="entry name" value="Galactose-binding domain-like"/>
    <property type="match status" value="1"/>
</dbReference>
<organism evidence="1 2">
    <name type="scientific">Streptomyces beijiangensis</name>
    <dbReference type="NCBI Taxonomy" id="163361"/>
    <lineage>
        <taxon>Bacteria</taxon>
        <taxon>Bacillati</taxon>
        <taxon>Actinomycetota</taxon>
        <taxon>Actinomycetes</taxon>
        <taxon>Kitasatosporales</taxon>
        <taxon>Streptomycetaceae</taxon>
        <taxon>Streptomyces</taxon>
    </lineage>
</organism>